<keyword evidence="3" id="KW-0540">Nuclease</keyword>
<evidence type="ECO:0000256" key="14">
    <source>
        <dbReference type="ARBA" id="ARBA00048173"/>
    </source>
</evidence>
<keyword evidence="1" id="KW-0815">Transposition</keyword>
<keyword evidence="10" id="KW-0695">RNA-directed DNA polymerase</keyword>
<dbReference type="GO" id="GO:0006310">
    <property type="term" value="P:DNA recombination"/>
    <property type="evidence" value="ECO:0007669"/>
    <property type="project" value="UniProtKB-KW"/>
</dbReference>
<evidence type="ECO:0000256" key="7">
    <source>
        <dbReference type="ARBA" id="ARBA00022842"/>
    </source>
</evidence>
<evidence type="ECO:0000256" key="1">
    <source>
        <dbReference type="ARBA" id="ARBA00022578"/>
    </source>
</evidence>
<keyword evidence="11" id="KW-0239">DNA-directed DNA polymerase</keyword>
<protein>
    <recommendedName>
        <fullName evidence="16">Integrase catalytic domain-containing protein</fullName>
    </recommendedName>
</protein>
<evidence type="ECO:0000313" key="17">
    <source>
        <dbReference type="EMBL" id="MBW0497574.1"/>
    </source>
</evidence>
<evidence type="ECO:0000256" key="5">
    <source>
        <dbReference type="ARBA" id="ARBA00022759"/>
    </source>
</evidence>
<gene>
    <name evidence="17" type="ORF">O181_037289</name>
</gene>
<evidence type="ECO:0000256" key="12">
    <source>
        <dbReference type="ARBA" id="ARBA00023172"/>
    </source>
</evidence>
<comment type="catalytic activity">
    <reaction evidence="15">
        <text>DNA(n) + a 2'-deoxyribonucleoside 5'-triphosphate = DNA(n+1) + diphosphate</text>
        <dbReference type="Rhea" id="RHEA:22508"/>
        <dbReference type="Rhea" id="RHEA-COMP:17339"/>
        <dbReference type="Rhea" id="RHEA-COMP:17340"/>
        <dbReference type="ChEBI" id="CHEBI:33019"/>
        <dbReference type="ChEBI" id="CHEBI:61560"/>
        <dbReference type="ChEBI" id="CHEBI:173112"/>
        <dbReference type="EC" id="2.7.7.7"/>
    </reaction>
</comment>
<keyword evidence="4" id="KW-0479">Metal-binding</keyword>
<evidence type="ECO:0000256" key="15">
    <source>
        <dbReference type="ARBA" id="ARBA00049244"/>
    </source>
</evidence>
<dbReference type="InterPro" id="IPR057670">
    <property type="entry name" value="SH3_retrovirus"/>
</dbReference>
<dbReference type="PROSITE" id="PS50994">
    <property type="entry name" value="INTEGRASE"/>
    <property type="match status" value="1"/>
</dbReference>
<dbReference type="CDD" id="cd09272">
    <property type="entry name" value="RNase_HI_RT_Ty1"/>
    <property type="match status" value="1"/>
</dbReference>
<dbReference type="GO" id="GO:0004519">
    <property type="term" value="F:endonuclease activity"/>
    <property type="evidence" value="ECO:0007669"/>
    <property type="project" value="UniProtKB-KW"/>
</dbReference>
<dbReference type="GO" id="GO:0003964">
    <property type="term" value="F:RNA-directed DNA polymerase activity"/>
    <property type="evidence" value="ECO:0007669"/>
    <property type="project" value="UniProtKB-KW"/>
</dbReference>
<keyword evidence="11" id="KW-0808">Transferase</keyword>
<dbReference type="SUPFAM" id="SSF53098">
    <property type="entry name" value="Ribonuclease H-like"/>
    <property type="match status" value="1"/>
</dbReference>
<dbReference type="GO" id="GO:0003887">
    <property type="term" value="F:DNA-directed DNA polymerase activity"/>
    <property type="evidence" value="ECO:0007669"/>
    <property type="project" value="UniProtKB-KW"/>
</dbReference>
<feature type="domain" description="Integrase catalytic" evidence="16">
    <location>
        <begin position="1"/>
        <end position="115"/>
    </location>
</feature>
<keyword evidence="13" id="KW-0511">Multifunctional enzyme</keyword>
<reference evidence="17" key="1">
    <citation type="submission" date="2021-03" db="EMBL/GenBank/DDBJ databases">
        <title>Draft genome sequence of rust myrtle Austropuccinia psidii MF-1, a brazilian biotype.</title>
        <authorList>
            <person name="Quecine M.C."/>
            <person name="Pachon D.M.R."/>
            <person name="Bonatelli M.L."/>
            <person name="Correr F.H."/>
            <person name="Franceschini L.M."/>
            <person name="Leite T.F."/>
            <person name="Margarido G.R.A."/>
            <person name="Almeida C.A."/>
            <person name="Ferrarezi J.A."/>
            <person name="Labate C.A."/>
        </authorList>
    </citation>
    <scope>NUCLEOTIDE SEQUENCE</scope>
    <source>
        <strain evidence="17">MF-1</strain>
    </source>
</reference>
<dbReference type="GO" id="GO:0046872">
    <property type="term" value="F:metal ion binding"/>
    <property type="evidence" value="ECO:0007669"/>
    <property type="project" value="UniProtKB-KW"/>
</dbReference>
<organism evidence="17 18">
    <name type="scientific">Austropuccinia psidii MF-1</name>
    <dbReference type="NCBI Taxonomy" id="1389203"/>
    <lineage>
        <taxon>Eukaryota</taxon>
        <taxon>Fungi</taxon>
        <taxon>Dikarya</taxon>
        <taxon>Basidiomycota</taxon>
        <taxon>Pucciniomycotina</taxon>
        <taxon>Pucciniomycetes</taxon>
        <taxon>Pucciniales</taxon>
        <taxon>Sphaerophragmiaceae</taxon>
        <taxon>Austropuccinia</taxon>
    </lineage>
</organism>
<keyword evidence="12" id="KW-0233">DNA recombination</keyword>
<evidence type="ECO:0000256" key="8">
    <source>
        <dbReference type="ARBA" id="ARBA00022884"/>
    </source>
</evidence>
<evidence type="ECO:0000256" key="11">
    <source>
        <dbReference type="ARBA" id="ARBA00022932"/>
    </source>
</evidence>
<comment type="catalytic activity">
    <reaction evidence="14">
        <text>DNA(n) + a 2'-deoxyribonucleoside 5'-triphosphate = DNA(n+1) + diphosphate</text>
        <dbReference type="Rhea" id="RHEA:22508"/>
        <dbReference type="Rhea" id="RHEA-COMP:17339"/>
        <dbReference type="Rhea" id="RHEA-COMP:17340"/>
        <dbReference type="ChEBI" id="CHEBI:33019"/>
        <dbReference type="ChEBI" id="CHEBI:61560"/>
        <dbReference type="ChEBI" id="CHEBI:173112"/>
        <dbReference type="EC" id="2.7.7.49"/>
    </reaction>
</comment>
<dbReference type="Gene3D" id="3.30.420.10">
    <property type="entry name" value="Ribonuclease H-like superfamily/Ribonuclease H"/>
    <property type="match status" value="1"/>
</dbReference>
<evidence type="ECO:0000313" key="18">
    <source>
        <dbReference type="Proteomes" id="UP000765509"/>
    </source>
</evidence>
<dbReference type="GO" id="GO:0003723">
    <property type="term" value="F:RNA binding"/>
    <property type="evidence" value="ECO:0007669"/>
    <property type="project" value="UniProtKB-KW"/>
</dbReference>
<dbReference type="Pfam" id="PF07727">
    <property type="entry name" value="RVT_2"/>
    <property type="match status" value="1"/>
</dbReference>
<evidence type="ECO:0000256" key="4">
    <source>
        <dbReference type="ARBA" id="ARBA00022723"/>
    </source>
</evidence>
<dbReference type="InterPro" id="IPR013103">
    <property type="entry name" value="RVT_2"/>
</dbReference>
<keyword evidence="18" id="KW-1185">Reference proteome</keyword>
<dbReference type="InterPro" id="IPR012337">
    <property type="entry name" value="RNaseH-like_sf"/>
</dbReference>
<evidence type="ECO:0000259" key="16">
    <source>
        <dbReference type="PROSITE" id="PS50994"/>
    </source>
</evidence>
<evidence type="ECO:0000256" key="10">
    <source>
        <dbReference type="ARBA" id="ARBA00022918"/>
    </source>
</evidence>
<keyword evidence="9" id="KW-0229">DNA integration</keyword>
<accession>A0A9Q3HCE5</accession>
<dbReference type="InterPro" id="IPR039537">
    <property type="entry name" value="Retrotran_Ty1/copia-like"/>
</dbReference>
<evidence type="ECO:0000256" key="6">
    <source>
        <dbReference type="ARBA" id="ARBA00022801"/>
    </source>
</evidence>
<keyword evidence="6" id="KW-0378">Hydrolase</keyword>
<sequence>VLKKYIVKIECQTTLQVANIISDNGKEFVNTELQDFFDKRGISHLTTAPYTTEQNPFSERGNRTTITKTRCLLKDLELDLSFCAEAANTAVYLENITPSKNIIFNTPFHKWFNKEPSLRHLQPFGCLAAMLKHKQNGKFDESGSQGIFLGYRETHRLYRIMDPGTETPSPAEEVTPIQPQLPTYKGYLWVLEHESGPQNKIHGDVGNPNNILPYQRQSRHHANLASHFSSDPKTYQEEINGSNSQEWKNAIKVELDNMSSHKVWSPTTPESHVKPLSTTWVYKQKTDKNGDLSKFKARLCVQGFTQREGIDYSEILTEFNTNPIKPPSSPLTCNYKELKSSGEQITGPPPFNYRRAVGLLQYIVQCTRTELSFATSFLSQFLEDPKDLHYKAVTHTLKYLSGTRHFTLNLVKNLLKHPKTQILGFTNLDWGGGTEKKSFSSSLIYFYGVLGWRAHRKKIVAPSSAEAEYNALTESAQDLLWIQQIIFGTTNTETQCIINSDNQSGIAIAANPVYHHGTRHIDF</sequence>
<dbReference type="EMBL" id="AVOT02014261">
    <property type="protein sequence ID" value="MBW0497574.1"/>
    <property type="molecule type" value="Genomic_DNA"/>
</dbReference>
<evidence type="ECO:0000256" key="13">
    <source>
        <dbReference type="ARBA" id="ARBA00023268"/>
    </source>
</evidence>
<dbReference type="AlphaFoldDB" id="A0A9Q3HCE5"/>
<comment type="caution">
    <text evidence="17">The sequence shown here is derived from an EMBL/GenBank/DDBJ whole genome shotgun (WGS) entry which is preliminary data.</text>
</comment>
<evidence type="ECO:0000256" key="9">
    <source>
        <dbReference type="ARBA" id="ARBA00022908"/>
    </source>
</evidence>
<dbReference type="OrthoDB" id="4095857at2759"/>
<dbReference type="InterPro" id="IPR001584">
    <property type="entry name" value="Integrase_cat-core"/>
</dbReference>
<evidence type="ECO:0000256" key="2">
    <source>
        <dbReference type="ARBA" id="ARBA00022695"/>
    </source>
</evidence>
<dbReference type="Pfam" id="PF25597">
    <property type="entry name" value="SH3_retrovirus"/>
    <property type="match status" value="1"/>
</dbReference>
<feature type="non-terminal residue" evidence="17">
    <location>
        <position position="1"/>
    </location>
</feature>
<name>A0A9Q3HCE5_9BASI</name>
<dbReference type="GO" id="GO:0016787">
    <property type="term" value="F:hydrolase activity"/>
    <property type="evidence" value="ECO:0007669"/>
    <property type="project" value="UniProtKB-KW"/>
</dbReference>
<dbReference type="InterPro" id="IPR036397">
    <property type="entry name" value="RNaseH_sf"/>
</dbReference>
<dbReference type="GO" id="GO:0032196">
    <property type="term" value="P:transposition"/>
    <property type="evidence" value="ECO:0007669"/>
    <property type="project" value="UniProtKB-KW"/>
</dbReference>
<keyword evidence="7" id="KW-0460">Magnesium</keyword>
<dbReference type="GO" id="GO:0005634">
    <property type="term" value="C:nucleus"/>
    <property type="evidence" value="ECO:0007669"/>
    <property type="project" value="UniProtKB-ARBA"/>
</dbReference>
<dbReference type="Proteomes" id="UP000765509">
    <property type="component" value="Unassembled WGS sequence"/>
</dbReference>
<dbReference type="PANTHER" id="PTHR42648:SF11">
    <property type="entry name" value="TRANSPOSON TY4-P GAG-POL POLYPROTEIN"/>
    <property type="match status" value="1"/>
</dbReference>
<dbReference type="PANTHER" id="PTHR42648">
    <property type="entry name" value="TRANSPOSASE, PUTATIVE-RELATED"/>
    <property type="match status" value="1"/>
</dbReference>
<keyword evidence="5" id="KW-0255">Endonuclease</keyword>
<keyword evidence="8" id="KW-0694">RNA-binding</keyword>
<proteinExistence type="predicted"/>
<keyword evidence="2" id="KW-0548">Nucleotidyltransferase</keyword>
<dbReference type="GO" id="GO:0015074">
    <property type="term" value="P:DNA integration"/>
    <property type="evidence" value="ECO:0007669"/>
    <property type="project" value="UniProtKB-KW"/>
</dbReference>
<evidence type="ECO:0000256" key="3">
    <source>
        <dbReference type="ARBA" id="ARBA00022722"/>
    </source>
</evidence>